<feature type="compositionally biased region" description="Basic residues" evidence="1">
    <location>
        <begin position="177"/>
        <end position="189"/>
    </location>
</feature>
<feature type="region of interest" description="Disordered" evidence="1">
    <location>
        <begin position="615"/>
        <end position="642"/>
    </location>
</feature>
<evidence type="ECO:0000256" key="1">
    <source>
        <dbReference type="SAM" id="MobiDB-lite"/>
    </source>
</evidence>
<keyword evidence="3" id="KW-1185">Reference proteome</keyword>
<feature type="compositionally biased region" description="Low complexity" evidence="1">
    <location>
        <begin position="138"/>
        <end position="161"/>
    </location>
</feature>
<organism evidence="2 3">
    <name type="scientific">Diatraea saccharalis</name>
    <name type="common">sugarcane borer</name>
    <dbReference type="NCBI Taxonomy" id="40085"/>
    <lineage>
        <taxon>Eukaryota</taxon>
        <taxon>Metazoa</taxon>
        <taxon>Ecdysozoa</taxon>
        <taxon>Arthropoda</taxon>
        <taxon>Hexapoda</taxon>
        <taxon>Insecta</taxon>
        <taxon>Pterygota</taxon>
        <taxon>Neoptera</taxon>
        <taxon>Endopterygota</taxon>
        <taxon>Lepidoptera</taxon>
        <taxon>Glossata</taxon>
        <taxon>Ditrysia</taxon>
        <taxon>Pyraloidea</taxon>
        <taxon>Crambidae</taxon>
        <taxon>Crambinae</taxon>
        <taxon>Diatraea</taxon>
    </lineage>
</organism>
<dbReference type="EMBL" id="OU893336">
    <property type="protein sequence ID" value="CAG9793136.1"/>
    <property type="molecule type" value="Genomic_DNA"/>
</dbReference>
<feature type="region of interest" description="Disordered" evidence="1">
    <location>
        <begin position="118"/>
        <end position="202"/>
    </location>
</feature>
<feature type="region of interest" description="Disordered" evidence="1">
    <location>
        <begin position="866"/>
        <end position="895"/>
    </location>
</feature>
<reference evidence="2" key="2">
    <citation type="submission" date="2022-10" db="EMBL/GenBank/DDBJ databases">
        <authorList>
            <consortium name="ENA_rothamsted_submissions"/>
            <consortium name="culmorum"/>
            <person name="King R."/>
        </authorList>
    </citation>
    <scope>NUCLEOTIDE SEQUENCE</scope>
</reference>
<feature type="region of interest" description="Disordered" evidence="1">
    <location>
        <begin position="768"/>
        <end position="814"/>
    </location>
</feature>
<dbReference type="OrthoDB" id="7489891at2759"/>
<dbReference type="AlphaFoldDB" id="A0A9N9WJC3"/>
<evidence type="ECO:0000313" key="2">
    <source>
        <dbReference type="EMBL" id="CAG9793136.1"/>
    </source>
</evidence>
<feature type="compositionally biased region" description="Polar residues" evidence="1">
    <location>
        <begin position="805"/>
        <end position="814"/>
    </location>
</feature>
<proteinExistence type="predicted"/>
<dbReference type="Proteomes" id="UP001153714">
    <property type="component" value="Chromosome 5"/>
</dbReference>
<accession>A0A9N9WJC3</accession>
<protein>
    <submittedName>
        <fullName evidence="2">Uncharacterized protein</fullName>
    </submittedName>
</protein>
<name>A0A9N9WJC3_9NEOP</name>
<gene>
    <name evidence="2" type="ORF">DIATSA_LOCUS10600</name>
</gene>
<sequence length="895" mass="102216">MTKSLKHPSSSSLYDNNEIFSVVYKQRALVSRPPPGSDLSQVSSMLLLLLLLPFLLDLLGARVSGKETTQECKPYESTFSEDCPPADWCIGCTVCDCDTHGNWNCHILSFCPDKNNKIKTTKKPLRKPRKPQTKNSAPKPTKTTIKNTKSTRSTKTTSRPNRPVKRQTNKVKDTVKQTHKASKYIKKNNKPSSKPLIIRKGKETKKPMVLKSTDNGYRLNDSDRELITKEVLKSVVTVMQKMLNNSQMINAQLLKVLPSPKSIQKRSNKRWRRNFTYTQKPPLPKPKNRRYKNKQLNTNRRGFTKEALKRSKRDVTVTEIYGERQIYKTIRADKQILSNNGTLLNATKHDDYFKYFVVTEKPYTDIAEQHTFRIINAENYNNKDENSVAEAVKTEKEFSIVAENLGYKPNISLSIENEIIGERYIPTEPISYLNEIKIHNDNIFTAIEINKTKLHTTEMNSTKNINNISQIPKNTFMRKMYETLNKFGTDQDKGAMSQVSYKNTKNVNRTTTEIEQFSRNIIENLRKLKNLAEMLNSRSRRKRNVMEDDDTIEYLLTLMEYMLKQTYPLDTAPVNDGIDLLIDAIKSAPDIKPIKKKVLQSSYKRISRTTEEIPHILSDDVSSDSSRNSKEDNITSVPSGTAEEVVGLTVGQYKDDQNGHKSIFDENTESVYYVRDFTTDSTTNLNQIVGSRPYVTENNSKEVQKDSNQFDKFENENGKKFEVYSADMDDDDSSAEITSTTAVPEKELEVKAMTTDVTIDTTELEKPIATPKINAKGKSRSSEGSDKPVSIDWLDDSYEQDIKENGTSSRTEATKIVSSSLKPILQKHGDVVSSMTKEYSDEHIKKEKAKWTAEKLMRQKQMDLLNSLDYGTERSEVEDADSKDDKDDTFSADYS</sequence>
<feature type="compositionally biased region" description="Basic residues" evidence="1">
    <location>
        <begin position="118"/>
        <end position="132"/>
    </location>
</feature>
<reference evidence="2" key="1">
    <citation type="submission" date="2021-12" db="EMBL/GenBank/DDBJ databases">
        <authorList>
            <person name="King R."/>
        </authorList>
    </citation>
    <scope>NUCLEOTIDE SEQUENCE</scope>
</reference>
<evidence type="ECO:0000313" key="3">
    <source>
        <dbReference type="Proteomes" id="UP001153714"/>
    </source>
</evidence>